<keyword evidence="5" id="KW-0328">Glycosyltransferase</keyword>
<dbReference type="InterPro" id="IPR006047">
    <property type="entry name" value="GH13_cat_dom"/>
</dbReference>
<protein>
    <recommendedName>
        <fullName evidence="4">1,4-alpha-glucan branching enzyme</fullName>
        <ecNumber evidence="4">2.4.1.18</ecNumber>
    </recommendedName>
</protein>
<accession>A0A844G282</accession>
<dbReference type="PANTHER" id="PTHR43651">
    <property type="entry name" value="1,4-ALPHA-GLUCAN-BRANCHING ENZYME"/>
    <property type="match status" value="1"/>
</dbReference>
<evidence type="ECO:0000256" key="6">
    <source>
        <dbReference type="ARBA" id="ARBA00022679"/>
    </source>
</evidence>
<name>A0A844G282_9BACT</name>
<dbReference type="InterPro" id="IPR006048">
    <property type="entry name" value="A-amylase/branching_C"/>
</dbReference>
<comment type="similarity">
    <text evidence="3">Belongs to the glycosyl hydrolase 13 family. GlgB subfamily.</text>
</comment>
<keyword evidence="11" id="KW-1185">Reference proteome</keyword>
<dbReference type="GO" id="GO:0004553">
    <property type="term" value="F:hydrolase activity, hydrolyzing O-glycosyl compounds"/>
    <property type="evidence" value="ECO:0007669"/>
    <property type="project" value="InterPro"/>
</dbReference>
<feature type="active site" description="Nucleophile" evidence="8">
    <location>
        <position position="333"/>
    </location>
</feature>
<feature type="domain" description="Glycosyl hydrolase family 13 catalytic" evidence="9">
    <location>
        <begin position="195"/>
        <end position="538"/>
    </location>
</feature>
<dbReference type="InterPro" id="IPR014756">
    <property type="entry name" value="Ig_E-set"/>
</dbReference>
<proteinExistence type="inferred from homology"/>
<evidence type="ECO:0000256" key="3">
    <source>
        <dbReference type="ARBA" id="ARBA00009000"/>
    </source>
</evidence>
<dbReference type="Gene3D" id="2.60.40.10">
    <property type="entry name" value="Immunoglobulins"/>
    <property type="match status" value="1"/>
</dbReference>
<evidence type="ECO:0000256" key="8">
    <source>
        <dbReference type="PIRSR" id="PIRSR000463-1"/>
    </source>
</evidence>
<dbReference type="InterPro" id="IPR004193">
    <property type="entry name" value="Glyco_hydro_13_N"/>
</dbReference>
<dbReference type="InterPro" id="IPR037439">
    <property type="entry name" value="Branching_enzy"/>
</dbReference>
<dbReference type="EMBL" id="VUNS01000006">
    <property type="protein sequence ID" value="MST96995.1"/>
    <property type="molecule type" value="Genomic_DNA"/>
</dbReference>
<dbReference type="EC" id="2.4.1.18" evidence="4"/>
<dbReference type="Pfam" id="PF00128">
    <property type="entry name" value="Alpha-amylase"/>
    <property type="match status" value="1"/>
</dbReference>
<sequence>MNCFTRLSNEPAPLACDPCLAPYRDALAARTLRTAETARKLTGGRMSLADFASGHEYFGLHRDAAGWVFREWAPNATRIIVRGDFTNWEERPGFVMKSKPGGAWELRLPAEALRHGDHYLLSMEWEGGRGDRVPAYARCVVQDEATGLFSAVVYAPERPYAFRHPSPPAPAMPLVYESHVGMAQEEPKVGSFAEFRVKTLPRIAKAGYNTIQLMAVMGHPYYGSFGYHVANFFAVAGRFGTPDEFKELVDAAHGLGLRVIIDLVHSHATRNEVEGLGRYDGSRTAFFHAGARGEHAAWDSLLFDYAKPEVLHFLLSNCRYWLDEFRIDGFRFDGVTSMMYLHHGLGKTFTSYADYFGPDVDEDAVCYLGLANTVIHTVRPDAVTVAEDVSGMPGLAAPLGQPGGIGFDYRLAMGVTDMWFKLFDIPDENWPLGWMYHELCNRRRDERSISYAECHDQAIVGGKTAIFRLADAAMYDAMHVSSASLAVDRAVALHKMMRLATLASAGHGYLNFMGNEFGHPEWIDFPREGNHWSMMHARRLWSLAENPDLRYRFLAVFDRAMLETVKSRPEFTRCIPQLVRLDETAKILIFERDDLYFCFNFHPERSYFDYAFEVREGVFETVLDSDAPEFGGFARREPGQTYFTRNSRLSLYLPNRSALVLKRR</sequence>
<dbReference type="Gene3D" id="2.60.40.1180">
    <property type="entry name" value="Golgi alpha-mannosidase II"/>
    <property type="match status" value="1"/>
</dbReference>
<evidence type="ECO:0000256" key="5">
    <source>
        <dbReference type="ARBA" id="ARBA00022676"/>
    </source>
</evidence>
<comment type="catalytic activity">
    <reaction evidence="1">
        <text>Transfers a segment of a (1-&gt;4)-alpha-D-glucan chain to a primary hydroxy group in a similar glucan chain.</text>
        <dbReference type="EC" id="2.4.1.18"/>
    </reaction>
</comment>
<dbReference type="Pfam" id="PF02922">
    <property type="entry name" value="CBM_48"/>
    <property type="match status" value="1"/>
</dbReference>
<gene>
    <name evidence="10" type="ORF">FYJ85_08040</name>
</gene>
<keyword evidence="7" id="KW-0119">Carbohydrate metabolism</keyword>
<dbReference type="Gene3D" id="3.20.20.80">
    <property type="entry name" value="Glycosidases"/>
    <property type="match status" value="1"/>
</dbReference>
<dbReference type="SUPFAM" id="SSF81296">
    <property type="entry name" value="E set domains"/>
    <property type="match status" value="1"/>
</dbReference>
<dbReference type="PANTHER" id="PTHR43651:SF3">
    <property type="entry name" value="1,4-ALPHA-GLUCAN-BRANCHING ENZYME"/>
    <property type="match status" value="1"/>
</dbReference>
<feature type="active site" description="Proton donor" evidence="8">
    <location>
        <position position="387"/>
    </location>
</feature>
<comment type="function">
    <text evidence="2">Catalyzes the formation of the alpha-1,6-glucosidic linkages in glycogen by scission of a 1,4-alpha-linked oligosaccharide from growing alpha-1,4-glucan chains and the subsequent attachment of the oligosaccharide to the alpha-1,6 position.</text>
</comment>
<dbReference type="GO" id="GO:0043169">
    <property type="term" value="F:cation binding"/>
    <property type="evidence" value="ECO:0007669"/>
    <property type="project" value="InterPro"/>
</dbReference>
<evidence type="ECO:0000256" key="7">
    <source>
        <dbReference type="ARBA" id="ARBA00023277"/>
    </source>
</evidence>
<dbReference type="InterPro" id="IPR013780">
    <property type="entry name" value="Glyco_hydro_b"/>
</dbReference>
<dbReference type="SMART" id="SM00642">
    <property type="entry name" value="Aamy"/>
    <property type="match status" value="1"/>
</dbReference>
<dbReference type="RefSeq" id="WP_154417790.1">
    <property type="nucleotide sequence ID" value="NZ_CALXOB010000008.1"/>
</dbReference>
<dbReference type="Proteomes" id="UP000435649">
    <property type="component" value="Unassembled WGS sequence"/>
</dbReference>
<evidence type="ECO:0000256" key="2">
    <source>
        <dbReference type="ARBA" id="ARBA00002953"/>
    </source>
</evidence>
<dbReference type="AlphaFoldDB" id="A0A844G282"/>
<dbReference type="SUPFAM" id="SSF51445">
    <property type="entry name" value="(Trans)glycosidases"/>
    <property type="match status" value="1"/>
</dbReference>
<dbReference type="GO" id="GO:0003844">
    <property type="term" value="F:1,4-alpha-glucan branching enzyme activity"/>
    <property type="evidence" value="ECO:0007669"/>
    <property type="project" value="UniProtKB-EC"/>
</dbReference>
<evidence type="ECO:0000313" key="10">
    <source>
        <dbReference type="EMBL" id="MST96995.1"/>
    </source>
</evidence>
<reference evidence="10 11" key="1">
    <citation type="submission" date="2019-08" db="EMBL/GenBank/DDBJ databases">
        <title>In-depth cultivation of the pig gut microbiome towards novel bacterial diversity and tailored functional studies.</title>
        <authorList>
            <person name="Wylensek D."/>
            <person name="Hitch T.C.A."/>
            <person name="Clavel T."/>
        </authorList>
    </citation>
    <scope>NUCLEOTIDE SEQUENCE [LARGE SCALE GENOMIC DNA]</scope>
    <source>
        <strain evidence="10 11">BBE-744-WT-12</strain>
    </source>
</reference>
<dbReference type="PIRSF" id="PIRSF000463">
    <property type="entry name" value="GlgB"/>
    <property type="match status" value="1"/>
</dbReference>
<dbReference type="InterPro" id="IPR013783">
    <property type="entry name" value="Ig-like_fold"/>
</dbReference>
<evidence type="ECO:0000313" key="11">
    <source>
        <dbReference type="Proteomes" id="UP000435649"/>
    </source>
</evidence>
<dbReference type="InterPro" id="IPR017853">
    <property type="entry name" value="GH"/>
</dbReference>
<dbReference type="CDD" id="cd02854">
    <property type="entry name" value="E_set_GBE_euk_N"/>
    <property type="match status" value="1"/>
</dbReference>
<dbReference type="GO" id="GO:0005978">
    <property type="term" value="P:glycogen biosynthetic process"/>
    <property type="evidence" value="ECO:0007669"/>
    <property type="project" value="InterPro"/>
</dbReference>
<comment type="caution">
    <text evidence="10">The sequence shown here is derived from an EMBL/GenBank/DDBJ whole genome shotgun (WGS) entry which is preliminary data.</text>
</comment>
<dbReference type="GO" id="GO:0005737">
    <property type="term" value="C:cytoplasm"/>
    <property type="evidence" value="ECO:0007669"/>
    <property type="project" value="TreeGrafter"/>
</dbReference>
<dbReference type="CDD" id="cd11321">
    <property type="entry name" value="AmyAc_bac_euk_BE"/>
    <property type="match status" value="1"/>
</dbReference>
<dbReference type="Pfam" id="PF02806">
    <property type="entry name" value="Alpha-amylase_C"/>
    <property type="match status" value="1"/>
</dbReference>
<organism evidence="10 11">
    <name type="scientific">Victivallis lenta</name>
    <dbReference type="NCBI Taxonomy" id="2606640"/>
    <lineage>
        <taxon>Bacteria</taxon>
        <taxon>Pseudomonadati</taxon>
        <taxon>Lentisphaerota</taxon>
        <taxon>Lentisphaeria</taxon>
        <taxon>Victivallales</taxon>
        <taxon>Victivallaceae</taxon>
        <taxon>Victivallis</taxon>
    </lineage>
</organism>
<evidence type="ECO:0000256" key="1">
    <source>
        <dbReference type="ARBA" id="ARBA00000826"/>
    </source>
</evidence>
<evidence type="ECO:0000256" key="4">
    <source>
        <dbReference type="ARBA" id="ARBA00012541"/>
    </source>
</evidence>
<keyword evidence="6" id="KW-0808">Transferase</keyword>
<dbReference type="SUPFAM" id="SSF51011">
    <property type="entry name" value="Glycosyl hydrolase domain"/>
    <property type="match status" value="1"/>
</dbReference>
<evidence type="ECO:0000259" key="9">
    <source>
        <dbReference type="SMART" id="SM00642"/>
    </source>
</evidence>